<feature type="region of interest" description="Disordered" evidence="1">
    <location>
        <begin position="35"/>
        <end position="54"/>
    </location>
</feature>
<gene>
    <name evidence="2" type="ORF">SS1G_09532</name>
</gene>
<dbReference type="KEGG" id="ssl:SS1G_09532"/>
<dbReference type="HOGENOM" id="CLU_3051808_0_0_1"/>
<evidence type="ECO:0000313" key="2">
    <source>
        <dbReference type="EMBL" id="EDN93665.1"/>
    </source>
</evidence>
<dbReference type="GeneID" id="5485754"/>
<organism evidence="2 3">
    <name type="scientific">Sclerotinia sclerotiorum (strain ATCC 18683 / 1980 / Ss-1)</name>
    <name type="common">White mold</name>
    <name type="synonym">Whetzelinia sclerotiorum</name>
    <dbReference type="NCBI Taxonomy" id="665079"/>
    <lineage>
        <taxon>Eukaryota</taxon>
        <taxon>Fungi</taxon>
        <taxon>Dikarya</taxon>
        <taxon>Ascomycota</taxon>
        <taxon>Pezizomycotina</taxon>
        <taxon>Leotiomycetes</taxon>
        <taxon>Helotiales</taxon>
        <taxon>Sclerotiniaceae</taxon>
        <taxon>Sclerotinia</taxon>
    </lineage>
</organism>
<name>A7EW23_SCLS1</name>
<dbReference type="Proteomes" id="UP000001312">
    <property type="component" value="Unassembled WGS sequence"/>
</dbReference>
<dbReference type="InParanoid" id="A7EW23"/>
<evidence type="ECO:0000313" key="3">
    <source>
        <dbReference type="Proteomes" id="UP000001312"/>
    </source>
</evidence>
<dbReference type="AlphaFoldDB" id="A7EW23"/>
<keyword evidence="3" id="KW-1185">Reference proteome</keyword>
<protein>
    <submittedName>
        <fullName evidence="2">Uncharacterized protein</fullName>
    </submittedName>
</protein>
<accession>A7EW23</accession>
<dbReference type="EMBL" id="CH476633">
    <property type="protein sequence ID" value="EDN93665.1"/>
    <property type="molecule type" value="Genomic_DNA"/>
</dbReference>
<sequence length="54" mass="6214">MLGERISGTVKVKKQVIQVPLVTLRIDYEPTFTTSERSTDQWTSAPSYDIRKSR</sequence>
<feature type="compositionally biased region" description="Polar residues" evidence="1">
    <location>
        <begin position="35"/>
        <end position="46"/>
    </location>
</feature>
<reference evidence="3" key="1">
    <citation type="journal article" date="2011" name="PLoS Genet.">
        <title>Genomic analysis of the necrotrophic fungal pathogens Sclerotinia sclerotiorum and Botrytis cinerea.</title>
        <authorList>
            <person name="Amselem J."/>
            <person name="Cuomo C.A."/>
            <person name="van Kan J.A."/>
            <person name="Viaud M."/>
            <person name="Benito E.P."/>
            <person name="Couloux A."/>
            <person name="Coutinho P.M."/>
            <person name="de Vries R.P."/>
            <person name="Dyer P.S."/>
            <person name="Fillinger S."/>
            <person name="Fournier E."/>
            <person name="Gout L."/>
            <person name="Hahn M."/>
            <person name="Kohn L."/>
            <person name="Lapalu N."/>
            <person name="Plummer K.M."/>
            <person name="Pradier J.M."/>
            <person name="Quevillon E."/>
            <person name="Sharon A."/>
            <person name="Simon A."/>
            <person name="ten Have A."/>
            <person name="Tudzynski B."/>
            <person name="Tudzynski P."/>
            <person name="Wincker P."/>
            <person name="Andrew M."/>
            <person name="Anthouard V."/>
            <person name="Beever R.E."/>
            <person name="Beffa R."/>
            <person name="Benoit I."/>
            <person name="Bouzid O."/>
            <person name="Brault B."/>
            <person name="Chen Z."/>
            <person name="Choquer M."/>
            <person name="Collemare J."/>
            <person name="Cotton P."/>
            <person name="Danchin E.G."/>
            <person name="Da Silva C."/>
            <person name="Gautier A."/>
            <person name="Giraud C."/>
            <person name="Giraud T."/>
            <person name="Gonzalez C."/>
            <person name="Grossetete S."/>
            <person name="Guldener U."/>
            <person name="Henrissat B."/>
            <person name="Howlett B.J."/>
            <person name="Kodira C."/>
            <person name="Kretschmer M."/>
            <person name="Lappartient A."/>
            <person name="Leroch M."/>
            <person name="Levis C."/>
            <person name="Mauceli E."/>
            <person name="Neuveglise C."/>
            <person name="Oeser B."/>
            <person name="Pearson M."/>
            <person name="Poulain J."/>
            <person name="Poussereau N."/>
            <person name="Quesneville H."/>
            <person name="Rascle C."/>
            <person name="Schumacher J."/>
            <person name="Segurens B."/>
            <person name="Sexton A."/>
            <person name="Silva E."/>
            <person name="Sirven C."/>
            <person name="Soanes D.M."/>
            <person name="Talbot N.J."/>
            <person name="Templeton M."/>
            <person name="Yandava C."/>
            <person name="Yarden O."/>
            <person name="Zeng Q."/>
            <person name="Rollins J.A."/>
            <person name="Lebrun M.H."/>
            <person name="Dickman M."/>
        </authorList>
    </citation>
    <scope>NUCLEOTIDE SEQUENCE [LARGE SCALE GENOMIC DNA]</scope>
    <source>
        <strain evidence="3">ATCC 18683 / 1980 / Ss-1</strain>
    </source>
</reference>
<evidence type="ECO:0000256" key="1">
    <source>
        <dbReference type="SAM" id="MobiDB-lite"/>
    </source>
</evidence>
<proteinExistence type="predicted"/>
<dbReference type="RefSeq" id="XP_001589810.1">
    <property type="nucleotide sequence ID" value="XM_001589760.1"/>
</dbReference>